<evidence type="ECO:0000313" key="14">
    <source>
        <dbReference type="EMBL" id="GFG33311.1"/>
    </source>
</evidence>
<keyword evidence="15" id="KW-1185">Reference proteome</keyword>
<dbReference type="GO" id="GO:0016020">
    <property type="term" value="C:membrane"/>
    <property type="evidence" value="ECO:0007669"/>
    <property type="project" value="UniProtKB-SubCell"/>
</dbReference>
<keyword evidence="4" id="KW-0349">Heme</keyword>
<evidence type="ECO:0000256" key="9">
    <source>
        <dbReference type="ARBA" id="ARBA00023004"/>
    </source>
</evidence>
<dbReference type="InterPro" id="IPR045150">
    <property type="entry name" value="CYB561D1/2"/>
</dbReference>
<dbReference type="SMART" id="SM00665">
    <property type="entry name" value="B561"/>
    <property type="match status" value="1"/>
</dbReference>
<evidence type="ECO:0000256" key="7">
    <source>
        <dbReference type="ARBA" id="ARBA00022982"/>
    </source>
</evidence>
<dbReference type="Gene3D" id="1.20.120.1770">
    <property type="match status" value="1"/>
</dbReference>
<evidence type="ECO:0000313" key="15">
    <source>
        <dbReference type="Proteomes" id="UP000502823"/>
    </source>
</evidence>
<comment type="subcellular location">
    <subcellularLocation>
        <location evidence="2">Membrane</location>
        <topology evidence="2">Multi-pass membrane protein</topology>
    </subcellularLocation>
</comment>
<evidence type="ECO:0000259" key="13">
    <source>
        <dbReference type="PROSITE" id="PS50939"/>
    </source>
</evidence>
<evidence type="ECO:0000256" key="5">
    <source>
        <dbReference type="ARBA" id="ARBA00022692"/>
    </source>
</evidence>
<evidence type="ECO:0000256" key="3">
    <source>
        <dbReference type="ARBA" id="ARBA00022448"/>
    </source>
</evidence>
<dbReference type="PANTHER" id="PTHR15422:SF43">
    <property type="entry name" value="ASCORBATE FERRIREDUCTASE (TRANSMEMBRANE)"/>
    <property type="match status" value="1"/>
</dbReference>
<accession>A0A6L2PL59</accession>
<comment type="caution">
    <text evidence="14">The sequence shown here is derived from an EMBL/GenBank/DDBJ whole genome shotgun (WGS) entry which is preliminary data.</text>
</comment>
<name>A0A6L2PL59_COPFO</name>
<dbReference type="EC" id="7.2.1.3" evidence="11"/>
<feature type="transmembrane region" description="Helical" evidence="12">
    <location>
        <begin position="30"/>
        <end position="50"/>
    </location>
</feature>
<keyword evidence="6" id="KW-0479">Metal-binding</keyword>
<dbReference type="FunCoup" id="A0A6L2PL59">
    <property type="interactions" value="1"/>
</dbReference>
<feature type="transmembrane region" description="Helical" evidence="12">
    <location>
        <begin position="129"/>
        <end position="150"/>
    </location>
</feature>
<evidence type="ECO:0000256" key="2">
    <source>
        <dbReference type="ARBA" id="ARBA00004141"/>
    </source>
</evidence>
<dbReference type="Pfam" id="PF03188">
    <property type="entry name" value="Cytochrom_B561"/>
    <property type="match status" value="1"/>
</dbReference>
<keyword evidence="3" id="KW-0813">Transport</keyword>
<protein>
    <recommendedName>
        <fullName evidence="11">ascorbate ferrireductase (transmembrane)</fullName>
        <ecNumber evidence="11">7.2.1.3</ecNumber>
    </recommendedName>
</protein>
<sequence>MAESILVLSNDNILAFLHPSVKKTVREHHWIIQIVAAICNLVGFVTIIVYKNNRGRSHFRSDHAILGLVAIILSFVTCAGGFITLYATQLKNCIKPSHNKIIHTIVGILAFVLGVAAEATGLDLLSDESAVIATIVLLVIASCVVLEGAIRSAYSRIKRLSS</sequence>
<evidence type="ECO:0000256" key="11">
    <source>
        <dbReference type="ARBA" id="ARBA00024225"/>
    </source>
</evidence>
<gene>
    <name evidence="14" type="ORF">Cfor_09974</name>
</gene>
<proteinExistence type="predicted"/>
<dbReference type="InterPro" id="IPR006593">
    <property type="entry name" value="Cyt_b561/ferric_Rdtase_TM"/>
</dbReference>
<feature type="domain" description="Cytochrome b561" evidence="13">
    <location>
        <begin position="1"/>
        <end position="157"/>
    </location>
</feature>
<dbReference type="GO" id="GO:0046872">
    <property type="term" value="F:metal ion binding"/>
    <property type="evidence" value="ECO:0007669"/>
    <property type="project" value="UniProtKB-KW"/>
</dbReference>
<keyword evidence="5 12" id="KW-0812">Transmembrane</keyword>
<dbReference type="OrthoDB" id="432881at2759"/>
<keyword evidence="8 12" id="KW-1133">Transmembrane helix</keyword>
<keyword evidence="10 12" id="KW-0472">Membrane</keyword>
<evidence type="ECO:0000256" key="4">
    <source>
        <dbReference type="ARBA" id="ARBA00022617"/>
    </source>
</evidence>
<keyword evidence="9" id="KW-0408">Iron</keyword>
<feature type="transmembrane region" description="Helical" evidence="12">
    <location>
        <begin position="100"/>
        <end position="117"/>
    </location>
</feature>
<dbReference type="PANTHER" id="PTHR15422">
    <property type="entry name" value="OS05G0565100 PROTEIN"/>
    <property type="match status" value="1"/>
</dbReference>
<dbReference type="InParanoid" id="A0A6L2PL59"/>
<evidence type="ECO:0000256" key="1">
    <source>
        <dbReference type="ARBA" id="ARBA00001970"/>
    </source>
</evidence>
<comment type="cofactor">
    <cofactor evidence="1">
        <name>heme b</name>
        <dbReference type="ChEBI" id="CHEBI:60344"/>
    </cofactor>
</comment>
<feature type="transmembrane region" description="Helical" evidence="12">
    <location>
        <begin position="65"/>
        <end position="88"/>
    </location>
</feature>
<dbReference type="EMBL" id="BLKM01008356">
    <property type="protein sequence ID" value="GFG33311.1"/>
    <property type="molecule type" value="Genomic_DNA"/>
</dbReference>
<organism evidence="14 15">
    <name type="scientific">Coptotermes formosanus</name>
    <name type="common">Formosan subterranean termite</name>
    <dbReference type="NCBI Taxonomy" id="36987"/>
    <lineage>
        <taxon>Eukaryota</taxon>
        <taxon>Metazoa</taxon>
        <taxon>Ecdysozoa</taxon>
        <taxon>Arthropoda</taxon>
        <taxon>Hexapoda</taxon>
        <taxon>Insecta</taxon>
        <taxon>Pterygota</taxon>
        <taxon>Neoptera</taxon>
        <taxon>Polyneoptera</taxon>
        <taxon>Dictyoptera</taxon>
        <taxon>Blattodea</taxon>
        <taxon>Blattoidea</taxon>
        <taxon>Termitoidae</taxon>
        <taxon>Rhinotermitidae</taxon>
        <taxon>Coptotermes</taxon>
    </lineage>
</organism>
<evidence type="ECO:0000256" key="10">
    <source>
        <dbReference type="ARBA" id="ARBA00023136"/>
    </source>
</evidence>
<evidence type="ECO:0000256" key="6">
    <source>
        <dbReference type="ARBA" id="ARBA00022723"/>
    </source>
</evidence>
<dbReference type="PROSITE" id="PS50939">
    <property type="entry name" value="CYTOCHROME_B561"/>
    <property type="match status" value="1"/>
</dbReference>
<dbReference type="GO" id="GO:0140575">
    <property type="term" value="F:transmembrane monodehydroascorbate reductase activity"/>
    <property type="evidence" value="ECO:0007669"/>
    <property type="project" value="InterPro"/>
</dbReference>
<dbReference type="Proteomes" id="UP000502823">
    <property type="component" value="Unassembled WGS sequence"/>
</dbReference>
<keyword evidence="7" id="KW-0249">Electron transport</keyword>
<reference evidence="15" key="1">
    <citation type="submission" date="2020-01" db="EMBL/GenBank/DDBJ databases">
        <title>Draft genome sequence of the Termite Coptotermes fromosanus.</title>
        <authorList>
            <person name="Itakura S."/>
            <person name="Yosikawa Y."/>
            <person name="Umezawa K."/>
        </authorList>
    </citation>
    <scope>NUCLEOTIDE SEQUENCE [LARGE SCALE GENOMIC DNA]</scope>
</reference>
<dbReference type="AlphaFoldDB" id="A0A6L2PL59"/>
<evidence type="ECO:0000256" key="8">
    <source>
        <dbReference type="ARBA" id="ARBA00022989"/>
    </source>
</evidence>
<evidence type="ECO:0000256" key="12">
    <source>
        <dbReference type="SAM" id="Phobius"/>
    </source>
</evidence>
<dbReference type="GO" id="GO:0140571">
    <property type="term" value="F:transmembrane ascorbate ferrireductase activity"/>
    <property type="evidence" value="ECO:0007669"/>
    <property type="project" value="UniProtKB-EC"/>
</dbReference>